<evidence type="ECO:0000256" key="3">
    <source>
        <dbReference type="ARBA" id="ARBA00023125"/>
    </source>
</evidence>
<gene>
    <name evidence="6" type="ORF">MOC_4p0006</name>
</gene>
<dbReference type="PANTHER" id="PTHR30461">
    <property type="entry name" value="DNA-INVERTASE FROM LAMBDOID PROPHAGE"/>
    <property type="match status" value="1"/>
</dbReference>
<evidence type="ECO:0000313" key="6">
    <source>
        <dbReference type="EMBL" id="AGO88453.1"/>
    </source>
</evidence>
<dbReference type="CDD" id="cd03768">
    <property type="entry name" value="SR_ResInv"/>
    <property type="match status" value="1"/>
</dbReference>
<evidence type="ECO:0000256" key="4">
    <source>
        <dbReference type="ARBA" id="ARBA00023172"/>
    </source>
</evidence>
<dbReference type="EMBL" id="JX627583">
    <property type="protein sequence ID" value="AGO88453.1"/>
    <property type="molecule type" value="Genomic_DNA"/>
</dbReference>
<dbReference type="InterPro" id="IPR006118">
    <property type="entry name" value="Recombinase_CS"/>
</dbReference>
<dbReference type="PANTHER" id="PTHR30461:SF26">
    <property type="entry name" value="RESOLVASE HOMOLOG YNEB"/>
    <property type="match status" value="1"/>
</dbReference>
<reference evidence="6" key="1">
    <citation type="journal article" date="2014" name="PLoS ONE">
        <title>Genome Information of Methylobacterium oryzae, a Plant-Probiotic Methylotroph in the Phyllosphere.</title>
        <authorList>
            <person name="Kwak M.J."/>
            <person name="Jeong H."/>
            <person name="Madhaiyan M."/>
            <person name="Lee Y."/>
            <person name="Sa T.M."/>
            <person name="Oh T.K."/>
            <person name="Kim J.F."/>
        </authorList>
    </citation>
    <scope>NUCLEOTIDE SEQUENCE</scope>
    <source>
        <strain evidence="6">CBMB20</strain>
        <plasmid evidence="6">pMOC4</plasmid>
    </source>
</reference>
<organism evidence="6">
    <name type="scientific">Methylobacterium oryzae CBMB20</name>
    <dbReference type="NCBI Taxonomy" id="693986"/>
    <lineage>
        <taxon>Bacteria</taxon>
        <taxon>Pseudomonadati</taxon>
        <taxon>Pseudomonadota</taxon>
        <taxon>Alphaproteobacteria</taxon>
        <taxon>Hyphomicrobiales</taxon>
        <taxon>Methylobacteriaceae</taxon>
        <taxon>Methylobacterium</taxon>
    </lineage>
</organism>
<dbReference type="PROSITE" id="PS51736">
    <property type="entry name" value="RECOMBINASES_3"/>
    <property type="match status" value="1"/>
</dbReference>
<dbReference type="RefSeq" id="WP_236952893.1">
    <property type="nucleotide sequence ID" value="NZ_CP003811.1"/>
</dbReference>
<accession>A0A088B2J0</accession>
<dbReference type="InterPro" id="IPR050639">
    <property type="entry name" value="SSR_resolvase"/>
</dbReference>
<dbReference type="GO" id="GO:0000150">
    <property type="term" value="F:DNA strand exchange activity"/>
    <property type="evidence" value="ECO:0007669"/>
    <property type="project" value="InterPro"/>
</dbReference>
<evidence type="ECO:0000259" key="5">
    <source>
        <dbReference type="PROSITE" id="PS51736"/>
    </source>
</evidence>
<feature type="domain" description="Resolvase/invertase-type recombinase catalytic" evidence="5">
    <location>
        <begin position="23"/>
        <end position="153"/>
    </location>
</feature>
<dbReference type="SMART" id="SM00857">
    <property type="entry name" value="Resolvase"/>
    <property type="match status" value="1"/>
</dbReference>
<dbReference type="GO" id="GO:0015074">
    <property type="term" value="P:DNA integration"/>
    <property type="evidence" value="ECO:0007669"/>
    <property type="project" value="UniProtKB-KW"/>
</dbReference>
<proteinExistence type="inferred from homology"/>
<evidence type="ECO:0000256" key="2">
    <source>
        <dbReference type="ARBA" id="ARBA00022908"/>
    </source>
</evidence>
<dbReference type="InterPro" id="IPR036162">
    <property type="entry name" value="Resolvase-like_N_sf"/>
</dbReference>
<dbReference type="Gene3D" id="3.40.50.1390">
    <property type="entry name" value="Resolvase, N-terminal catalytic domain"/>
    <property type="match status" value="1"/>
</dbReference>
<dbReference type="InterPro" id="IPR006119">
    <property type="entry name" value="Resolv_N"/>
</dbReference>
<sequence length="209" mass="22767">MLHPIALVREFHHQDRGRSLNPLGLQKLNASFLKGTPNDRKRCSIGRTKLFREQVSSVGRRTQLEAAIDFCREGDALVVTKLDRLARSVTHLGTIITALEAKGIALRILNLGVDSATPTGRLMLNVLGGVAQFEREIMLERQREGIAKAKVAGRYKGRKPTVRARQAEIEALAAEGLSMAAIAARLGIGKGSVHRAVGKPRPVEADPSR</sequence>
<evidence type="ECO:0000256" key="1">
    <source>
        <dbReference type="ARBA" id="ARBA00009913"/>
    </source>
</evidence>
<keyword evidence="4" id="KW-0233">DNA recombination</keyword>
<keyword evidence="6" id="KW-0614">Plasmid</keyword>
<geneLocation type="plasmid" evidence="6">
    <name>pMOC4</name>
</geneLocation>
<comment type="similarity">
    <text evidence="1">Belongs to the site-specific recombinase resolvase family.</text>
</comment>
<dbReference type="Pfam" id="PF00239">
    <property type="entry name" value="Resolvase"/>
    <property type="match status" value="1"/>
</dbReference>
<keyword evidence="2" id="KW-0229">DNA integration</keyword>
<keyword evidence="3" id="KW-0238">DNA-binding</keyword>
<dbReference type="AlphaFoldDB" id="A0A088B2J0"/>
<dbReference type="GO" id="GO:0003677">
    <property type="term" value="F:DNA binding"/>
    <property type="evidence" value="ECO:0007669"/>
    <property type="project" value="UniProtKB-KW"/>
</dbReference>
<protein>
    <submittedName>
        <fullName evidence="6">Resolvase domain protein</fullName>
    </submittedName>
</protein>
<name>A0A088B2J0_9HYPH</name>
<dbReference type="PROSITE" id="PS00398">
    <property type="entry name" value="RECOMBINASES_2"/>
    <property type="match status" value="1"/>
</dbReference>
<dbReference type="SUPFAM" id="SSF53041">
    <property type="entry name" value="Resolvase-like"/>
    <property type="match status" value="1"/>
</dbReference>